<accession>A0ACC0TQ67</accession>
<evidence type="ECO:0000313" key="1">
    <source>
        <dbReference type="EMBL" id="KAI9428983.1"/>
    </source>
</evidence>
<organism evidence="1 2">
    <name type="scientific">Russula earlei</name>
    <dbReference type="NCBI Taxonomy" id="71964"/>
    <lineage>
        <taxon>Eukaryota</taxon>
        <taxon>Fungi</taxon>
        <taxon>Dikarya</taxon>
        <taxon>Basidiomycota</taxon>
        <taxon>Agaricomycotina</taxon>
        <taxon>Agaricomycetes</taxon>
        <taxon>Russulales</taxon>
        <taxon>Russulaceae</taxon>
        <taxon>Russula</taxon>
    </lineage>
</organism>
<protein>
    <submittedName>
        <fullName evidence="1">Alpha/Beta hydrolase protein</fullName>
    </submittedName>
</protein>
<evidence type="ECO:0000313" key="2">
    <source>
        <dbReference type="Proteomes" id="UP001207468"/>
    </source>
</evidence>
<sequence>MKKIILSILFLLTISTLRVQAAVDTITIYSNSMHKPLKAVVITPYNYTQKNRSFPVVYLLHGYSGAFNNWIRKVPKLQQMVDENQLIIVCPDGAYSSWYIDSPLDSAYRYETHVAVEVPAYIDAHYKTIPDRKHRAITGLSMGGHGGLSLGLRHADFFGACGSMSGVADLHFLANKDDINKRIGDTAQYAANWEKYSVINMESA</sequence>
<name>A0ACC0TQ67_9AGAM</name>
<reference evidence="1" key="1">
    <citation type="submission" date="2021-03" db="EMBL/GenBank/DDBJ databases">
        <title>Evolutionary priming and transition to the ectomycorrhizal habit in an iconic lineage of mushroom-forming fungi: is preadaptation a requirement?</title>
        <authorList>
            <consortium name="DOE Joint Genome Institute"/>
            <person name="Looney B.P."/>
            <person name="Miyauchi S."/>
            <person name="Morin E."/>
            <person name="Drula E."/>
            <person name="Courty P.E."/>
            <person name="Chicoki N."/>
            <person name="Fauchery L."/>
            <person name="Kohler A."/>
            <person name="Kuo A."/>
            <person name="LaButti K."/>
            <person name="Pangilinan J."/>
            <person name="Lipzen A."/>
            <person name="Riley R."/>
            <person name="Andreopoulos W."/>
            <person name="He G."/>
            <person name="Johnson J."/>
            <person name="Barry K.W."/>
            <person name="Grigoriev I.V."/>
            <person name="Nagy L."/>
            <person name="Hibbett D."/>
            <person name="Henrissat B."/>
            <person name="Matheny P.B."/>
            <person name="Labbe J."/>
            <person name="Martin A.F."/>
        </authorList>
    </citation>
    <scope>NUCLEOTIDE SEQUENCE</scope>
    <source>
        <strain evidence="1">BPL698</strain>
    </source>
</reference>
<keyword evidence="2" id="KW-1185">Reference proteome</keyword>
<gene>
    <name evidence="1" type="ORF">F5148DRAFT_1296653</name>
</gene>
<comment type="caution">
    <text evidence="1">The sequence shown here is derived from an EMBL/GenBank/DDBJ whole genome shotgun (WGS) entry which is preliminary data.</text>
</comment>
<keyword evidence="1" id="KW-0378">Hydrolase</keyword>
<proteinExistence type="predicted"/>
<dbReference type="Proteomes" id="UP001207468">
    <property type="component" value="Unassembled WGS sequence"/>
</dbReference>
<dbReference type="EMBL" id="JAGFNK010001821">
    <property type="protein sequence ID" value="KAI9428983.1"/>
    <property type="molecule type" value="Genomic_DNA"/>
</dbReference>